<gene>
    <name evidence="2" type="ORF">METZ01_LOCUS270833</name>
</gene>
<dbReference type="Gene3D" id="1.10.1040.10">
    <property type="entry name" value="N-(1-d-carboxylethyl)-l-norvaline Dehydrogenase, domain 2"/>
    <property type="match status" value="1"/>
</dbReference>
<organism evidence="2">
    <name type="scientific">marine metagenome</name>
    <dbReference type="NCBI Taxonomy" id="408172"/>
    <lineage>
        <taxon>unclassified sequences</taxon>
        <taxon>metagenomes</taxon>
        <taxon>ecological metagenomes</taxon>
    </lineage>
</organism>
<dbReference type="GO" id="GO:0051287">
    <property type="term" value="F:NAD binding"/>
    <property type="evidence" value="ECO:0007669"/>
    <property type="project" value="InterPro"/>
</dbReference>
<accession>A0A382K1K6</accession>
<dbReference type="AlphaFoldDB" id="A0A382K1K6"/>
<sequence>ERLGKSHWAVPGPDGDFGFGGHCLPKDVSAIVSEFDSELLKSVLNVNDKVRKNRDWEEMKGRAVVE</sequence>
<name>A0A382K1K6_9ZZZZ</name>
<dbReference type="Pfam" id="PF00984">
    <property type="entry name" value="UDPG_MGDP_dh"/>
    <property type="match status" value="1"/>
</dbReference>
<dbReference type="InterPro" id="IPR013328">
    <property type="entry name" value="6PGD_dom2"/>
</dbReference>
<protein>
    <recommendedName>
        <fullName evidence="1">UDP-glucose/GDP-mannose dehydrogenase dimerisation domain-containing protein</fullName>
    </recommendedName>
</protein>
<dbReference type="SUPFAM" id="SSF48179">
    <property type="entry name" value="6-phosphogluconate dehydrogenase C-terminal domain-like"/>
    <property type="match status" value="1"/>
</dbReference>
<dbReference type="EMBL" id="UINC01077661">
    <property type="protein sequence ID" value="SVC17979.1"/>
    <property type="molecule type" value="Genomic_DNA"/>
</dbReference>
<feature type="domain" description="UDP-glucose/GDP-mannose dehydrogenase dimerisation" evidence="1">
    <location>
        <begin position="16"/>
        <end position="48"/>
    </location>
</feature>
<reference evidence="2" key="1">
    <citation type="submission" date="2018-05" db="EMBL/GenBank/DDBJ databases">
        <authorList>
            <person name="Lanie J.A."/>
            <person name="Ng W.-L."/>
            <person name="Kazmierczak K.M."/>
            <person name="Andrzejewski T.M."/>
            <person name="Davidsen T.M."/>
            <person name="Wayne K.J."/>
            <person name="Tettelin H."/>
            <person name="Glass J.I."/>
            <person name="Rusch D."/>
            <person name="Podicherti R."/>
            <person name="Tsui H.-C.T."/>
            <person name="Winkler M.E."/>
        </authorList>
    </citation>
    <scope>NUCLEOTIDE SEQUENCE</scope>
</reference>
<dbReference type="InterPro" id="IPR014026">
    <property type="entry name" value="UDP-Glc/GDP-Man_DH_dimer"/>
</dbReference>
<proteinExistence type="predicted"/>
<dbReference type="GO" id="GO:0016616">
    <property type="term" value="F:oxidoreductase activity, acting on the CH-OH group of donors, NAD or NADP as acceptor"/>
    <property type="evidence" value="ECO:0007669"/>
    <property type="project" value="InterPro"/>
</dbReference>
<feature type="non-terminal residue" evidence="2">
    <location>
        <position position="1"/>
    </location>
</feature>
<evidence type="ECO:0000259" key="1">
    <source>
        <dbReference type="Pfam" id="PF00984"/>
    </source>
</evidence>
<evidence type="ECO:0000313" key="2">
    <source>
        <dbReference type="EMBL" id="SVC17979.1"/>
    </source>
</evidence>
<dbReference type="InterPro" id="IPR008927">
    <property type="entry name" value="6-PGluconate_DH-like_C_sf"/>
</dbReference>